<gene>
    <name evidence="3" type="ORF">WN71_008405</name>
</gene>
<evidence type="ECO:0000313" key="3">
    <source>
        <dbReference type="EMBL" id="OIJ68430.1"/>
    </source>
</evidence>
<feature type="domain" description="N-acetyltransferase" evidence="2">
    <location>
        <begin position="27"/>
        <end position="164"/>
    </location>
</feature>
<proteinExistence type="predicted"/>
<evidence type="ECO:0000256" key="1">
    <source>
        <dbReference type="SAM" id="MobiDB-lite"/>
    </source>
</evidence>
<dbReference type="STRING" id="1428628.WN71_008405"/>
<dbReference type="InterPro" id="IPR000182">
    <property type="entry name" value="GNAT_dom"/>
</dbReference>
<evidence type="ECO:0000313" key="4">
    <source>
        <dbReference type="Proteomes" id="UP000034196"/>
    </source>
</evidence>
<dbReference type="EMBL" id="LAVA02000016">
    <property type="protein sequence ID" value="OIJ68430.1"/>
    <property type="molecule type" value="Genomic_DNA"/>
</dbReference>
<name>A0A1J4P4Q0_9ACTN</name>
<dbReference type="InterPro" id="IPR016181">
    <property type="entry name" value="Acyl_CoA_acyltransferase"/>
</dbReference>
<organism evidence="3 4">
    <name type="scientific">Streptomyces mangrovisoli</name>
    <dbReference type="NCBI Taxonomy" id="1428628"/>
    <lineage>
        <taxon>Bacteria</taxon>
        <taxon>Bacillati</taxon>
        <taxon>Actinomycetota</taxon>
        <taxon>Actinomycetes</taxon>
        <taxon>Kitasatosporales</taxon>
        <taxon>Streptomycetaceae</taxon>
        <taxon>Streptomyces</taxon>
    </lineage>
</organism>
<sequence length="241" mass="26050">MRGRCGEGRHVLRSERLLLYTPLIALDVMASAAAGSDAEAQRWLGSRAEELVRDEGTREVLLSMRADDDLSGFEAHDRLKMMRKLEQSAERFARLTAVHAADGRYAGATSASLETGEVGGWLAPDYRGHGLGAELFGAAAQLGHRHLGLKVVRAGAEATNDASREHSPQPASPLRQDRHTSPWVTGVRSTRAGTSIGRKHLRPVVAQADRPTSPMVGAGVCARRSEQVARRVYRAGYCGYG</sequence>
<reference evidence="3" key="1">
    <citation type="submission" date="2016-10" db="EMBL/GenBank/DDBJ databases">
        <title>Genome sequence of Streptomyces mangrovisoli MUSC 149.</title>
        <authorList>
            <person name="Lee L.-H."/>
            <person name="Ser H.-L."/>
        </authorList>
    </citation>
    <scope>NUCLEOTIDE SEQUENCE [LARGE SCALE GENOMIC DNA]</scope>
    <source>
        <strain evidence="3">MUSC 149</strain>
    </source>
</reference>
<feature type="region of interest" description="Disordered" evidence="1">
    <location>
        <begin position="158"/>
        <end position="196"/>
    </location>
</feature>
<dbReference type="AlphaFoldDB" id="A0A1J4P4Q0"/>
<dbReference type="Pfam" id="PF13302">
    <property type="entry name" value="Acetyltransf_3"/>
    <property type="match status" value="1"/>
</dbReference>
<dbReference type="Proteomes" id="UP000034196">
    <property type="component" value="Unassembled WGS sequence"/>
</dbReference>
<keyword evidence="4" id="KW-1185">Reference proteome</keyword>
<dbReference type="Gene3D" id="3.40.630.30">
    <property type="match status" value="1"/>
</dbReference>
<protein>
    <recommendedName>
        <fullName evidence="2">N-acetyltransferase domain-containing protein</fullName>
    </recommendedName>
</protein>
<dbReference type="SUPFAM" id="SSF55729">
    <property type="entry name" value="Acyl-CoA N-acyltransferases (Nat)"/>
    <property type="match status" value="1"/>
</dbReference>
<accession>A0A1J4P4Q0</accession>
<dbReference type="GO" id="GO:0016747">
    <property type="term" value="F:acyltransferase activity, transferring groups other than amino-acyl groups"/>
    <property type="evidence" value="ECO:0007669"/>
    <property type="project" value="InterPro"/>
</dbReference>
<evidence type="ECO:0000259" key="2">
    <source>
        <dbReference type="Pfam" id="PF13302"/>
    </source>
</evidence>
<comment type="caution">
    <text evidence="3">The sequence shown here is derived from an EMBL/GenBank/DDBJ whole genome shotgun (WGS) entry which is preliminary data.</text>
</comment>